<accession>A0A1H1Y360</accession>
<evidence type="ECO:0000256" key="1">
    <source>
        <dbReference type="SAM" id="SignalP"/>
    </source>
</evidence>
<dbReference type="PROSITE" id="PS50914">
    <property type="entry name" value="BON"/>
    <property type="match status" value="3"/>
</dbReference>
<proteinExistence type="predicted"/>
<dbReference type="InterPro" id="IPR051686">
    <property type="entry name" value="Lipoprotein_DolP"/>
</dbReference>
<dbReference type="Gene3D" id="3.30.1340.30">
    <property type="match status" value="3"/>
</dbReference>
<name>A0A1H1Y360_9GAMM</name>
<dbReference type="RefSeq" id="WP_093396477.1">
    <property type="nucleotide sequence ID" value="NZ_LT629736.1"/>
</dbReference>
<dbReference type="STRING" id="487184.SAMN05216421_3032"/>
<feature type="chain" id="PRO_5009266137" evidence="1">
    <location>
        <begin position="22"/>
        <end position="279"/>
    </location>
</feature>
<dbReference type="OrthoDB" id="8910395at2"/>
<evidence type="ECO:0000313" key="3">
    <source>
        <dbReference type="EMBL" id="SDT15841.1"/>
    </source>
</evidence>
<gene>
    <name evidence="3" type="ORF">SAMN05216421_3032</name>
</gene>
<feature type="signal peptide" evidence="1">
    <location>
        <begin position="1"/>
        <end position="21"/>
    </location>
</feature>
<dbReference type="AlphaFoldDB" id="A0A1H1Y360"/>
<evidence type="ECO:0000259" key="2">
    <source>
        <dbReference type="PROSITE" id="PS50914"/>
    </source>
</evidence>
<feature type="domain" description="BON" evidence="2">
    <location>
        <begin position="120"/>
        <end position="188"/>
    </location>
</feature>
<reference evidence="4" key="1">
    <citation type="submission" date="2016-10" db="EMBL/GenBank/DDBJ databases">
        <authorList>
            <person name="Varghese N."/>
            <person name="Submissions S."/>
        </authorList>
    </citation>
    <scope>NUCLEOTIDE SEQUENCE [LARGE SCALE GENOMIC DNA]</scope>
    <source>
        <strain evidence="4">NRRL B-51270</strain>
    </source>
</reference>
<dbReference type="EMBL" id="LT629736">
    <property type="protein sequence ID" value="SDT15841.1"/>
    <property type="molecule type" value="Genomic_DNA"/>
</dbReference>
<feature type="domain" description="BON" evidence="2">
    <location>
        <begin position="210"/>
        <end position="279"/>
    </location>
</feature>
<feature type="domain" description="BON" evidence="2">
    <location>
        <begin position="35"/>
        <end position="103"/>
    </location>
</feature>
<dbReference type="SMART" id="SM00749">
    <property type="entry name" value="BON"/>
    <property type="match status" value="3"/>
</dbReference>
<protein>
    <submittedName>
        <fullName evidence="3">Osmotically-inducible protein OsmY, contains BON domain</fullName>
    </submittedName>
</protein>
<keyword evidence="1" id="KW-0732">Signal</keyword>
<dbReference type="PANTHER" id="PTHR34606:SF15">
    <property type="entry name" value="BON DOMAIN-CONTAINING PROTEIN"/>
    <property type="match status" value="1"/>
</dbReference>
<organism evidence="3 4">
    <name type="scientific">Halopseudomonas xinjiangensis</name>
    <dbReference type="NCBI Taxonomy" id="487184"/>
    <lineage>
        <taxon>Bacteria</taxon>
        <taxon>Pseudomonadati</taxon>
        <taxon>Pseudomonadota</taxon>
        <taxon>Gammaproteobacteria</taxon>
        <taxon>Pseudomonadales</taxon>
        <taxon>Pseudomonadaceae</taxon>
        <taxon>Halopseudomonas</taxon>
    </lineage>
</organism>
<dbReference type="InterPro" id="IPR007055">
    <property type="entry name" value="BON_dom"/>
</dbReference>
<keyword evidence="4" id="KW-1185">Reference proteome</keyword>
<dbReference type="Proteomes" id="UP000243207">
    <property type="component" value="Chromosome I"/>
</dbReference>
<dbReference type="PANTHER" id="PTHR34606">
    <property type="entry name" value="BON DOMAIN-CONTAINING PROTEIN"/>
    <property type="match status" value="1"/>
</dbReference>
<dbReference type="InterPro" id="IPR014004">
    <property type="entry name" value="Transpt-assoc_nodulatn_dom_bac"/>
</dbReference>
<sequence>MLRLKPTLVAMAVVGALAVTAGVGAEDADLRQQLTEARQQGSVWTALAVNRNLSPFNIDVDIEGDKAILSGTVDSEVDRELAAQVALEVDGINRVDNQLQVDQQAGRGEERDRGLGGRVDDATLTATIKSKLLWNRRTQGLDIQVDSDDGLVTLTGQVDSEETKELAERIAADTEQAREIRNQLNVNADAGSDFTGAAQDAAGTAGDTLSDAWVTSKVKSSLLFSRSLSGTSISVDTNRGRVRLSGVVESEAEREQAISTAEDIRGVTEVNADGLNVRK</sequence>
<dbReference type="Pfam" id="PF04972">
    <property type="entry name" value="BON"/>
    <property type="match status" value="3"/>
</dbReference>
<evidence type="ECO:0000313" key="4">
    <source>
        <dbReference type="Proteomes" id="UP000243207"/>
    </source>
</evidence>